<evidence type="ECO:0000259" key="1">
    <source>
        <dbReference type="Pfam" id="PF00646"/>
    </source>
</evidence>
<reference evidence="2" key="1">
    <citation type="submission" date="2019-11" db="UniProtKB">
        <authorList>
            <consortium name="WormBaseParasite"/>
        </authorList>
    </citation>
    <scope>IDENTIFICATION</scope>
</reference>
<dbReference type="Pfam" id="PF00646">
    <property type="entry name" value="F-box"/>
    <property type="match status" value="1"/>
</dbReference>
<evidence type="ECO:0000313" key="2">
    <source>
        <dbReference type="WBParaSite" id="MCU_000715-RA"/>
    </source>
</evidence>
<protein>
    <submittedName>
        <fullName evidence="2">F-box domain-containing protein</fullName>
    </submittedName>
</protein>
<dbReference type="AlphaFoldDB" id="A0A5K3EI69"/>
<name>A0A5K3EI69_MESCO</name>
<organism evidence="2">
    <name type="scientific">Mesocestoides corti</name>
    <name type="common">Flatworm</name>
    <dbReference type="NCBI Taxonomy" id="53468"/>
    <lineage>
        <taxon>Eukaryota</taxon>
        <taxon>Metazoa</taxon>
        <taxon>Spiralia</taxon>
        <taxon>Lophotrochozoa</taxon>
        <taxon>Platyhelminthes</taxon>
        <taxon>Cestoda</taxon>
        <taxon>Eucestoda</taxon>
        <taxon>Cyclophyllidea</taxon>
        <taxon>Mesocestoididae</taxon>
        <taxon>Mesocestoides</taxon>
    </lineage>
</organism>
<dbReference type="CDD" id="cd09917">
    <property type="entry name" value="F-box_SF"/>
    <property type="match status" value="1"/>
</dbReference>
<dbReference type="InterPro" id="IPR036047">
    <property type="entry name" value="F-box-like_dom_sf"/>
</dbReference>
<feature type="domain" description="F-box" evidence="1">
    <location>
        <begin position="9"/>
        <end position="46"/>
    </location>
</feature>
<sequence>MESGEEQHILDLPAEIILRICSFLNCLDIVHCCTVFPTWCQALCSPVGISIFRKEFASWTWLDQRLSRLVLSSCTSLSAFTDMLGALSYRDEQNMIFHRSWASFTLPDGTENIECLLLGPAVDANGLFPGFFSVLLTSMDTRASVDQIRLPKRRGLSNLGWTGHGIPIRIPMSGKNNTSGQMHINITTLHARDKASRELQSSRTDGSFIIKNSQLTSKARTMINAADFVLYAVDCRRGRSDWDDIRRELTELALALTPCQTLVVLGLCGVFDNNRNELVSAVEIVQNLGGVDDGPLAVAKTNWRVWCVMSDGQQYTNLNEIFQWAYIDFVSKPANCNHDNQRSSGGLSRVWNLLSKWF</sequence>
<proteinExistence type="predicted"/>
<accession>A0A5K3EI69</accession>
<dbReference type="SUPFAM" id="SSF81383">
    <property type="entry name" value="F-box domain"/>
    <property type="match status" value="1"/>
</dbReference>
<dbReference type="InterPro" id="IPR001810">
    <property type="entry name" value="F-box_dom"/>
</dbReference>
<dbReference type="WBParaSite" id="MCU_000715-RA">
    <property type="protein sequence ID" value="MCU_000715-RA"/>
    <property type="gene ID" value="MCU_000715"/>
</dbReference>